<evidence type="ECO:0000256" key="1">
    <source>
        <dbReference type="SAM" id="MobiDB-lite"/>
    </source>
</evidence>
<evidence type="ECO:0000313" key="2">
    <source>
        <dbReference type="EMBL" id="APR99499.1"/>
    </source>
</evidence>
<feature type="region of interest" description="Disordered" evidence="1">
    <location>
        <begin position="33"/>
        <end position="89"/>
    </location>
</feature>
<evidence type="ECO:0000313" key="3">
    <source>
        <dbReference type="Proteomes" id="UP000185544"/>
    </source>
</evidence>
<proteinExistence type="predicted"/>
<reference evidence="2 3" key="1">
    <citation type="submission" date="2016-08" db="EMBL/GenBank/DDBJ databases">
        <title>Identification and validation of antigenic proteins from Pajaroellobacter abortibovis using de-novo genome sequence assembly and reverse vaccinology.</title>
        <authorList>
            <person name="Welly B.T."/>
            <person name="Miller M.R."/>
            <person name="Stott J.L."/>
            <person name="Blanchard M.T."/>
            <person name="Islas-Trejo A.D."/>
            <person name="O'Rourke S.M."/>
            <person name="Young A.E."/>
            <person name="Medrano J.F."/>
            <person name="Van Eenennaam A.L."/>
        </authorList>
    </citation>
    <scope>NUCLEOTIDE SEQUENCE [LARGE SCALE GENOMIC DNA]</scope>
    <source>
        <strain evidence="2 3">BTF92-0548A/99-0131</strain>
    </source>
</reference>
<keyword evidence="3" id="KW-1185">Reference proteome</keyword>
<name>A0A1L6MVE4_9BACT</name>
<dbReference type="STRING" id="1882918.BCY86_01480"/>
<accession>A0A1L6MVE4</accession>
<dbReference type="Proteomes" id="UP000185544">
    <property type="component" value="Chromosome"/>
</dbReference>
<gene>
    <name evidence="2" type="ORF">BCY86_01480</name>
</gene>
<dbReference type="EMBL" id="CP016908">
    <property type="protein sequence ID" value="APR99499.1"/>
    <property type="molecule type" value="Genomic_DNA"/>
</dbReference>
<feature type="compositionally biased region" description="Basic and acidic residues" evidence="1">
    <location>
        <begin position="33"/>
        <end position="48"/>
    </location>
</feature>
<dbReference type="KEGG" id="pabo:BCY86_01480"/>
<organism evidence="2 3">
    <name type="scientific">Pajaroellobacter abortibovis</name>
    <dbReference type="NCBI Taxonomy" id="1882918"/>
    <lineage>
        <taxon>Bacteria</taxon>
        <taxon>Pseudomonadati</taxon>
        <taxon>Myxococcota</taxon>
        <taxon>Polyangia</taxon>
        <taxon>Polyangiales</taxon>
        <taxon>Polyangiaceae</taxon>
    </lineage>
</organism>
<dbReference type="AlphaFoldDB" id="A0A1L6MVE4"/>
<feature type="compositionally biased region" description="Basic and acidic residues" evidence="1">
    <location>
        <begin position="68"/>
        <end position="80"/>
    </location>
</feature>
<sequence length="226" mass="26350">MLDRYSTDERKYLKRIDIAFFLLLGLNQCTRARNDSEGTKSQERKDHYVSQFSASSEDAGSPSSSKPAEQDAGRIGKEDDPLALPQEQEDGDLKTRGKHLFEAILYDDCYRATDFLFPRDAFIATHQPADPKLWRKQVQVPFCKDIYFLHNRLKKKKNLTFMSLQLGYRIQLMKTLKEGWSQPAWEVQQAKLLFIHRGSVQKIDVGQMVGWKGNWYITKLRNRNKE</sequence>
<protein>
    <submittedName>
        <fullName evidence="2">Uncharacterized protein</fullName>
    </submittedName>
</protein>
<feature type="compositionally biased region" description="Low complexity" evidence="1">
    <location>
        <begin position="53"/>
        <end position="65"/>
    </location>
</feature>